<evidence type="ECO:0000256" key="2">
    <source>
        <dbReference type="SAM" id="Phobius"/>
    </source>
</evidence>
<evidence type="ECO:0000256" key="1">
    <source>
        <dbReference type="SAM" id="MobiDB-lite"/>
    </source>
</evidence>
<keyword evidence="2" id="KW-0472">Membrane</keyword>
<dbReference type="RefSeq" id="WP_336350473.1">
    <property type="nucleotide sequence ID" value="NZ_JAZAQL010000002.1"/>
</dbReference>
<feature type="compositionally biased region" description="Acidic residues" evidence="1">
    <location>
        <begin position="312"/>
        <end position="326"/>
    </location>
</feature>
<evidence type="ECO:0000313" key="3">
    <source>
        <dbReference type="EMBL" id="MFC6953515.1"/>
    </source>
</evidence>
<feature type="transmembrane region" description="Helical" evidence="2">
    <location>
        <begin position="21"/>
        <end position="45"/>
    </location>
</feature>
<proteinExistence type="predicted"/>
<feature type="region of interest" description="Disordered" evidence="1">
    <location>
        <begin position="257"/>
        <end position="334"/>
    </location>
</feature>
<dbReference type="InterPro" id="IPR043812">
    <property type="entry name" value="DUF5794"/>
</dbReference>
<feature type="transmembrane region" description="Helical" evidence="2">
    <location>
        <begin position="212"/>
        <end position="232"/>
    </location>
</feature>
<evidence type="ECO:0000313" key="4">
    <source>
        <dbReference type="Proteomes" id="UP001596395"/>
    </source>
</evidence>
<reference evidence="3 4" key="1">
    <citation type="journal article" date="2019" name="Int. J. Syst. Evol. Microbiol.">
        <title>The Global Catalogue of Microorganisms (GCM) 10K type strain sequencing project: providing services to taxonomists for standard genome sequencing and annotation.</title>
        <authorList>
            <consortium name="The Broad Institute Genomics Platform"/>
            <consortium name="The Broad Institute Genome Sequencing Center for Infectious Disease"/>
            <person name="Wu L."/>
            <person name="Ma J."/>
        </authorList>
    </citation>
    <scope>NUCLEOTIDE SEQUENCE [LARGE SCALE GENOMIC DNA]</scope>
    <source>
        <strain evidence="3 4">GX26</strain>
    </source>
</reference>
<comment type="caution">
    <text evidence="3">The sequence shown here is derived from an EMBL/GenBank/DDBJ whole genome shotgun (WGS) entry which is preliminary data.</text>
</comment>
<accession>A0ABD5VD99</accession>
<feature type="transmembrane region" description="Helical" evidence="2">
    <location>
        <begin position="93"/>
        <end position="112"/>
    </location>
</feature>
<feature type="transmembrane region" description="Helical" evidence="2">
    <location>
        <begin position="178"/>
        <end position="200"/>
    </location>
</feature>
<feature type="compositionally biased region" description="Acidic residues" evidence="1">
    <location>
        <begin position="259"/>
        <end position="269"/>
    </location>
</feature>
<keyword evidence="2" id="KW-0812">Transmembrane</keyword>
<dbReference type="AlphaFoldDB" id="A0ABD5VD99"/>
<dbReference type="Pfam" id="PF19107">
    <property type="entry name" value="DUF5794"/>
    <property type="match status" value="1"/>
</dbReference>
<keyword evidence="4" id="KW-1185">Reference proteome</keyword>
<protein>
    <submittedName>
        <fullName evidence="3">DUF5794 domain-containing protein</fullName>
    </submittedName>
</protein>
<organism evidence="3 4">
    <name type="scientific">Halorubellus litoreus</name>
    <dbReference type="NCBI Taxonomy" id="755308"/>
    <lineage>
        <taxon>Archaea</taxon>
        <taxon>Methanobacteriati</taxon>
        <taxon>Methanobacteriota</taxon>
        <taxon>Stenosarchaea group</taxon>
        <taxon>Halobacteria</taxon>
        <taxon>Halobacteriales</taxon>
        <taxon>Halorubellaceae</taxon>
        <taxon>Halorubellus</taxon>
    </lineage>
</organism>
<feature type="compositionally biased region" description="Acidic residues" evidence="1">
    <location>
        <begin position="286"/>
        <end position="304"/>
    </location>
</feature>
<sequence>MSTSRHPIALKLEGLVGGDAKLLATVMALPLLDGIFPALVLAGALEESTSPLPVVGALPIGIVQVGLLVFGGSATVAVVLAEMSGTRMERVRTILAVGALITVGAAVEAAIAPTLASVLTLHLFERFAALVIIAIAAKTASARIGEYLPRPAVIVGAGLIASIDLSNPTIEPTANPELVALAAGSALVGTAFALATALLAPHLRARMAIDRFRFGSAVALGLLALSILKLPVGSAPLLVVAVTALFAFEPDATTHVTADDADDADDATAADDANPTHPGTVPATDGGDDTEPVATFDDTDPTDDATDHTGDDGSDSTNTDDGDDAFQVDREPWL</sequence>
<gene>
    <name evidence="3" type="ORF">ACFQGB_11635</name>
</gene>
<name>A0ABD5VD99_9EURY</name>
<dbReference type="Proteomes" id="UP001596395">
    <property type="component" value="Unassembled WGS sequence"/>
</dbReference>
<keyword evidence="2" id="KW-1133">Transmembrane helix</keyword>
<feature type="transmembrane region" description="Helical" evidence="2">
    <location>
        <begin position="57"/>
        <end position="81"/>
    </location>
</feature>
<dbReference type="EMBL" id="JBHSXN010000002">
    <property type="protein sequence ID" value="MFC6953515.1"/>
    <property type="molecule type" value="Genomic_DNA"/>
</dbReference>